<evidence type="ECO:0000313" key="2">
    <source>
        <dbReference type="Proteomes" id="UP001352263"/>
    </source>
</evidence>
<protein>
    <recommendedName>
        <fullName evidence="3">Secreted protein</fullName>
    </recommendedName>
</protein>
<organism evidence="1 2">
    <name type="scientific">Noviherbaspirillum album</name>
    <dbReference type="NCBI Taxonomy" id="3080276"/>
    <lineage>
        <taxon>Bacteria</taxon>
        <taxon>Pseudomonadati</taxon>
        <taxon>Pseudomonadota</taxon>
        <taxon>Betaproteobacteria</taxon>
        <taxon>Burkholderiales</taxon>
        <taxon>Oxalobacteraceae</taxon>
        <taxon>Noviherbaspirillum</taxon>
    </lineage>
</organism>
<reference evidence="1 2" key="1">
    <citation type="submission" date="2023-10" db="EMBL/GenBank/DDBJ databases">
        <title>Noviherbaspirillum sp. CPCC 100848 genome assembly.</title>
        <authorList>
            <person name="Li X.Y."/>
            <person name="Fang X.M."/>
        </authorList>
    </citation>
    <scope>NUCLEOTIDE SEQUENCE [LARGE SCALE GENOMIC DNA]</scope>
    <source>
        <strain evidence="1 2">CPCC 100848</strain>
    </source>
</reference>
<keyword evidence="2" id="KW-1185">Reference proteome</keyword>
<dbReference type="Proteomes" id="UP001352263">
    <property type="component" value="Unassembled WGS sequence"/>
</dbReference>
<dbReference type="RefSeq" id="WP_326508468.1">
    <property type="nucleotide sequence ID" value="NZ_JAWIIV010000021.1"/>
</dbReference>
<feature type="non-terminal residue" evidence="1">
    <location>
        <position position="1"/>
    </location>
</feature>
<evidence type="ECO:0008006" key="3">
    <source>
        <dbReference type="Google" id="ProtNLM"/>
    </source>
</evidence>
<name>A0ABU6JDR1_9BURK</name>
<evidence type="ECO:0000313" key="1">
    <source>
        <dbReference type="EMBL" id="MEC4721787.1"/>
    </source>
</evidence>
<gene>
    <name evidence="1" type="ORF">RY831_21695</name>
</gene>
<dbReference type="EMBL" id="JAWIIV010000021">
    <property type="protein sequence ID" value="MEC4721787.1"/>
    <property type="molecule type" value="Genomic_DNA"/>
</dbReference>
<accession>A0ABU6JDR1</accession>
<proteinExistence type="predicted"/>
<sequence length="120" mass="13534">RATAARATAIALRLNVWNALFMLESPSMLFEIFSSAAAGPPVLQVSTRDEWIIYVRCMMLKEIFLAYFASSFRAKPCPSFFSVTACNRHLPQLHIQHDEDCFRLRVQESNINGAVPSILV</sequence>
<comment type="caution">
    <text evidence="1">The sequence shown here is derived from an EMBL/GenBank/DDBJ whole genome shotgun (WGS) entry which is preliminary data.</text>
</comment>